<feature type="compositionally biased region" description="Polar residues" evidence="1">
    <location>
        <begin position="199"/>
        <end position="208"/>
    </location>
</feature>
<feature type="region of interest" description="Disordered" evidence="1">
    <location>
        <begin position="345"/>
        <end position="396"/>
    </location>
</feature>
<organism evidence="2 3">
    <name type="scientific">Hydnum rufescens UP504</name>
    <dbReference type="NCBI Taxonomy" id="1448309"/>
    <lineage>
        <taxon>Eukaryota</taxon>
        <taxon>Fungi</taxon>
        <taxon>Dikarya</taxon>
        <taxon>Basidiomycota</taxon>
        <taxon>Agaricomycotina</taxon>
        <taxon>Agaricomycetes</taxon>
        <taxon>Cantharellales</taxon>
        <taxon>Hydnaceae</taxon>
        <taxon>Hydnum</taxon>
    </lineage>
</organism>
<dbReference type="OrthoDB" id="549353at2759"/>
<sequence>MTARPRASNCKCGIFWDLDGNAIPPVGMSIGDACEALRNFGVVRGELCEFKAYISPASDSELSQATRLSTDLQQHGVSLSLHRPPGPGPSGTKEYVLITDLMIFILDHGLDACVVLVSNDYISLGYPLSLLRNRLCMIIILSPGDLAHAPKYVQSLDTIWDVRGDDGAANSTPAVLAPNFPSSSSPNLPTRPRSESLDPGSNTPTATPDNIRAAAPPHAVATRPTTGEPDTEPPLPSRPFDIAPGVGRPGTVYDSGVSAAMSPRTVAIVTSSPWSFSTLSSHSPSYDTQRPPSRGSVLSSHETATPTWPPHSVANIFPGAFSVSQPVHDLATLSNLDRAGLLPRHGVQLSTPPISSHPPSNPPTGSSGPFSLSPAEHSAEHISGFGGGPPTRGLPSSNMAAELRLLAQLQPHSETFPQSAEELTPQDPNATHSYDHTGAPAPPANGGGTISATSSSALSSIGVPSASSTSPEHISFHPLIRVLEKFRSMGTTMPLRSAVGSELRLVDPKVYERAGVRTFKEYAGIAERRGIIALIGGSPGKEKITLVK</sequence>
<feature type="compositionally biased region" description="Low complexity" evidence="1">
    <location>
        <begin position="178"/>
        <end position="188"/>
    </location>
</feature>
<feature type="region of interest" description="Disordered" evidence="1">
    <location>
        <begin position="278"/>
        <end position="306"/>
    </location>
</feature>
<dbReference type="EMBL" id="MU128935">
    <property type="protein sequence ID" value="KAF9517023.1"/>
    <property type="molecule type" value="Genomic_DNA"/>
</dbReference>
<feature type="compositionally biased region" description="Low complexity" evidence="1">
    <location>
        <begin position="450"/>
        <end position="462"/>
    </location>
</feature>
<evidence type="ECO:0000313" key="2">
    <source>
        <dbReference type="EMBL" id="KAF9517023.1"/>
    </source>
</evidence>
<feature type="region of interest" description="Disordered" evidence="1">
    <location>
        <begin position="170"/>
        <end position="247"/>
    </location>
</feature>
<dbReference type="AlphaFoldDB" id="A0A9P6B3H8"/>
<comment type="caution">
    <text evidence="2">The sequence shown here is derived from an EMBL/GenBank/DDBJ whole genome shotgun (WGS) entry which is preliminary data.</text>
</comment>
<reference evidence="2" key="1">
    <citation type="journal article" date="2020" name="Nat. Commun.">
        <title>Large-scale genome sequencing of mycorrhizal fungi provides insights into the early evolution of symbiotic traits.</title>
        <authorList>
            <person name="Miyauchi S."/>
            <person name="Kiss E."/>
            <person name="Kuo A."/>
            <person name="Drula E."/>
            <person name="Kohler A."/>
            <person name="Sanchez-Garcia M."/>
            <person name="Morin E."/>
            <person name="Andreopoulos B."/>
            <person name="Barry K.W."/>
            <person name="Bonito G."/>
            <person name="Buee M."/>
            <person name="Carver A."/>
            <person name="Chen C."/>
            <person name="Cichocki N."/>
            <person name="Clum A."/>
            <person name="Culley D."/>
            <person name="Crous P.W."/>
            <person name="Fauchery L."/>
            <person name="Girlanda M."/>
            <person name="Hayes R.D."/>
            <person name="Keri Z."/>
            <person name="LaButti K."/>
            <person name="Lipzen A."/>
            <person name="Lombard V."/>
            <person name="Magnuson J."/>
            <person name="Maillard F."/>
            <person name="Murat C."/>
            <person name="Nolan M."/>
            <person name="Ohm R.A."/>
            <person name="Pangilinan J."/>
            <person name="Pereira M.F."/>
            <person name="Perotto S."/>
            <person name="Peter M."/>
            <person name="Pfister S."/>
            <person name="Riley R."/>
            <person name="Sitrit Y."/>
            <person name="Stielow J.B."/>
            <person name="Szollosi G."/>
            <person name="Zifcakova L."/>
            <person name="Stursova M."/>
            <person name="Spatafora J.W."/>
            <person name="Tedersoo L."/>
            <person name="Vaario L.M."/>
            <person name="Yamada A."/>
            <person name="Yan M."/>
            <person name="Wang P."/>
            <person name="Xu J."/>
            <person name="Bruns T."/>
            <person name="Baldrian P."/>
            <person name="Vilgalys R."/>
            <person name="Dunand C."/>
            <person name="Henrissat B."/>
            <person name="Grigoriev I.V."/>
            <person name="Hibbett D."/>
            <person name="Nagy L.G."/>
            <person name="Martin F.M."/>
        </authorList>
    </citation>
    <scope>NUCLEOTIDE SEQUENCE</scope>
    <source>
        <strain evidence="2">UP504</strain>
    </source>
</reference>
<name>A0A9P6B3H8_9AGAM</name>
<proteinExistence type="predicted"/>
<feature type="compositionally biased region" description="Polar residues" evidence="1">
    <location>
        <begin position="286"/>
        <end position="306"/>
    </location>
</feature>
<keyword evidence="3" id="KW-1185">Reference proteome</keyword>
<accession>A0A9P6B3H8</accession>
<evidence type="ECO:0000256" key="1">
    <source>
        <dbReference type="SAM" id="MobiDB-lite"/>
    </source>
</evidence>
<dbReference type="Proteomes" id="UP000886523">
    <property type="component" value="Unassembled WGS sequence"/>
</dbReference>
<evidence type="ECO:0008006" key="4">
    <source>
        <dbReference type="Google" id="ProtNLM"/>
    </source>
</evidence>
<gene>
    <name evidence="2" type="ORF">BS47DRAFT_593827</name>
</gene>
<evidence type="ECO:0000313" key="3">
    <source>
        <dbReference type="Proteomes" id="UP000886523"/>
    </source>
</evidence>
<protein>
    <recommendedName>
        <fullName evidence="4">NYN domain-containing protein</fullName>
    </recommendedName>
</protein>
<feature type="region of interest" description="Disordered" evidence="1">
    <location>
        <begin position="414"/>
        <end position="472"/>
    </location>
</feature>